<sequence>MSEWEEIERLTALVHQLPEADRLSRQQLNHVLVSAHSTMIEGSRVTVQSAFDFLVKEEAVIDPTLPWDGYDMLADHAQALDMALQWADEKRPVSVQLLQELAGAVMRTTGLRTNSILGSTDAARGDFRVDKVSIIGASSFPNAQKVPALVEQLTQRLRQRMDAATTLQDQLHIAFDAHQQLVSIHPFNDGNGRTSRLLMNYIQQYFGQPLTVVFREDKREYFAALEVSRQSEDLDVFRIFMLSQHIKSLNHYLLSS</sequence>
<feature type="domain" description="Fido" evidence="3">
    <location>
        <begin position="93"/>
        <end position="243"/>
    </location>
</feature>
<accession>A0A428IY25</accession>
<dbReference type="Pfam" id="PF02661">
    <property type="entry name" value="Fic"/>
    <property type="match status" value="1"/>
</dbReference>
<feature type="active site" evidence="1">
    <location>
        <position position="185"/>
    </location>
</feature>
<gene>
    <name evidence="4" type="ORF">EI290_21525</name>
</gene>
<comment type="caution">
    <text evidence="4">The sequence shown here is derived from an EMBL/GenBank/DDBJ whole genome shotgun (WGS) entry which is preliminary data.</text>
</comment>
<proteinExistence type="predicted"/>
<evidence type="ECO:0000256" key="2">
    <source>
        <dbReference type="PIRSR" id="PIRSR640198-2"/>
    </source>
</evidence>
<dbReference type="InterPro" id="IPR040198">
    <property type="entry name" value="Fido_containing"/>
</dbReference>
<dbReference type="EMBL" id="RWIS01000021">
    <property type="protein sequence ID" value="RSK23971.1"/>
    <property type="molecule type" value="Genomic_DNA"/>
</dbReference>
<evidence type="ECO:0000256" key="1">
    <source>
        <dbReference type="PIRSR" id="PIRSR640198-1"/>
    </source>
</evidence>
<dbReference type="OrthoDB" id="9813719at2"/>
<keyword evidence="5" id="KW-1185">Reference proteome</keyword>
<dbReference type="InterPro" id="IPR003812">
    <property type="entry name" value="Fido"/>
</dbReference>
<dbReference type="InterPro" id="IPR036597">
    <property type="entry name" value="Fido-like_dom_sf"/>
</dbReference>
<dbReference type="GO" id="GO:0005524">
    <property type="term" value="F:ATP binding"/>
    <property type="evidence" value="ECO:0007669"/>
    <property type="project" value="UniProtKB-KW"/>
</dbReference>
<evidence type="ECO:0000313" key="4">
    <source>
        <dbReference type="EMBL" id="RSK23971.1"/>
    </source>
</evidence>
<dbReference type="PANTHER" id="PTHR13504">
    <property type="entry name" value="FIDO DOMAIN-CONTAINING PROTEIN DDB_G0283145"/>
    <property type="match status" value="1"/>
</dbReference>
<dbReference type="PANTHER" id="PTHR13504:SF38">
    <property type="entry name" value="FIDO DOMAIN-CONTAINING PROTEIN"/>
    <property type="match status" value="1"/>
</dbReference>
<reference evidence="4 5" key="1">
    <citation type="submission" date="2018-12" db="EMBL/GenBank/DDBJ databases">
        <authorList>
            <person name="Feng G."/>
            <person name="Zhu H."/>
        </authorList>
    </citation>
    <scope>NUCLEOTIDE SEQUENCE [LARGE SCALE GENOMIC DNA]</scope>
    <source>
        <strain evidence="4 5">9PBR-2</strain>
    </source>
</reference>
<keyword evidence="2" id="KW-0067">ATP-binding</keyword>
<evidence type="ECO:0000259" key="3">
    <source>
        <dbReference type="PROSITE" id="PS51459"/>
    </source>
</evidence>
<evidence type="ECO:0000313" key="5">
    <source>
        <dbReference type="Proteomes" id="UP000280066"/>
    </source>
</evidence>
<dbReference type="Gene3D" id="1.10.3290.10">
    <property type="entry name" value="Fido-like domain"/>
    <property type="match status" value="1"/>
</dbReference>
<dbReference type="SUPFAM" id="SSF140931">
    <property type="entry name" value="Fic-like"/>
    <property type="match status" value="1"/>
</dbReference>
<dbReference type="AlphaFoldDB" id="A0A428IY25"/>
<name>A0A428IY25_9BACT</name>
<dbReference type="Proteomes" id="UP000280066">
    <property type="component" value="Unassembled WGS sequence"/>
</dbReference>
<organism evidence="4 5">
    <name type="scientific">Hymenobacter metallilatus</name>
    <dbReference type="NCBI Taxonomy" id="2493666"/>
    <lineage>
        <taxon>Bacteria</taxon>
        <taxon>Pseudomonadati</taxon>
        <taxon>Bacteroidota</taxon>
        <taxon>Cytophagia</taxon>
        <taxon>Cytophagales</taxon>
        <taxon>Hymenobacteraceae</taxon>
        <taxon>Hymenobacter</taxon>
    </lineage>
</organism>
<dbReference type="PROSITE" id="PS51459">
    <property type="entry name" value="FIDO"/>
    <property type="match status" value="1"/>
</dbReference>
<keyword evidence="2" id="KW-0547">Nucleotide-binding</keyword>
<feature type="binding site" evidence="2">
    <location>
        <begin position="189"/>
        <end position="196"/>
    </location>
    <ligand>
        <name>ATP</name>
        <dbReference type="ChEBI" id="CHEBI:30616"/>
    </ligand>
</feature>
<dbReference type="RefSeq" id="WP_125433719.1">
    <property type="nucleotide sequence ID" value="NZ_RWIS01000021.1"/>
</dbReference>
<protein>
    <submittedName>
        <fullName evidence="4">Fic family protein</fullName>
    </submittedName>
</protein>